<dbReference type="KEGG" id="olu:OSTLU_14601"/>
<evidence type="ECO:0000256" key="4">
    <source>
        <dbReference type="ARBA" id="ARBA00022840"/>
    </source>
</evidence>
<dbReference type="PANTHER" id="PTHR24095">
    <property type="entry name" value="ACETYL-COENZYME A SYNTHETASE"/>
    <property type="match status" value="1"/>
</dbReference>
<dbReference type="Proteomes" id="UP000001568">
    <property type="component" value="Chromosome 3"/>
</dbReference>
<dbReference type="GO" id="GO:0016208">
    <property type="term" value="F:AMP binding"/>
    <property type="evidence" value="ECO:0007669"/>
    <property type="project" value="InterPro"/>
</dbReference>
<evidence type="ECO:0000259" key="8">
    <source>
        <dbReference type="Pfam" id="PF16177"/>
    </source>
</evidence>
<evidence type="ECO:0000259" key="7">
    <source>
        <dbReference type="Pfam" id="PF13193"/>
    </source>
</evidence>
<reference evidence="9 10" key="1">
    <citation type="journal article" date="2007" name="Proc. Natl. Acad. Sci. U.S.A.">
        <title>The tiny eukaryote Ostreococcus provides genomic insights into the paradox of plankton speciation.</title>
        <authorList>
            <person name="Palenik B."/>
            <person name="Grimwood J."/>
            <person name="Aerts A."/>
            <person name="Rouze P."/>
            <person name="Salamov A."/>
            <person name="Putnam N."/>
            <person name="Dupont C."/>
            <person name="Jorgensen R."/>
            <person name="Derelle E."/>
            <person name="Rombauts S."/>
            <person name="Zhou K."/>
            <person name="Otillar R."/>
            <person name="Merchant S.S."/>
            <person name="Podell S."/>
            <person name="Gaasterland T."/>
            <person name="Napoli C."/>
            <person name="Gendler K."/>
            <person name="Manuell A."/>
            <person name="Tai V."/>
            <person name="Vallon O."/>
            <person name="Piganeau G."/>
            <person name="Jancek S."/>
            <person name="Heijde M."/>
            <person name="Jabbari K."/>
            <person name="Bowler C."/>
            <person name="Lohr M."/>
            <person name="Robbens S."/>
            <person name="Werner G."/>
            <person name="Dubchak I."/>
            <person name="Pazour G.J."/>
            <person name="Ren Q."/>
            <person name="Paulsen I."/>
            <person name="Delwiche C."/>
            <person name="Schmutz J."/>
            <person name="Rokhsar D."/>
            <person name="Van de Peer Y."/>
            <person name="Moreau H."/>
            <person name="Grigoriev I.V."/>
        </authorList>
    </citation>
    <scope>NUCLEOTIDE SEQUENCE [LARGE SCALE GENOMIC DNA]</scope>
    <source>
        <strain evidence="9 10">CCE9901</strain>
    </source>
</reference>
<name>A4RUD9_OSTLU</name>
<dbReference type="HOGENOM" id="CLU_000022_3_6_1"/>
<dbReference type="InterPro" id="IPR032387">
    <property type="entry name" value="ACAS_N"/>
</dbReference>
<accession>A4RUD9</accession>
<dbReference type="Gramene" id="ABO95235">
    <property type="protein sequence ID" value="ABO95235"/>
    <property type="gene ID" value="OSTLU_14601"/>
</dbReference>
<feature type="domain" description="AMP-dependent synthetase/ligase" evidence="6">
    <location>
        <begin position="59"/>
        <end position="463"/>
    </location>
</feature>
<evidence type="ECO:0000256" key="1">
    <source>
        <dbReference type="ARBA" id="ARBA00006432"/>
    </source>
</evidence>
<evidence type="ECO:0000256" key="5">
    <source>
        <dbReference type="RuleBase" id="RU361147"/>
    </source>
</evidence>
<dbReference type="eggNOG" id="KOG1175">
    <property type="taxonomic scope" value="Eukaryota"/>
</dbReference>
<dbReference type="FunFam" id="3.40.50.12780:FF:000001">
    <property type="entry name" value="Acetyl-coenzyme A synthetase"/>
    <property type="match status" value="1"/>
</dbReference>
<dbReference type="OrthoDB" id="1706066at2759"/>
<dbReference type="Pfam" id="PF16177">
    <property type="entry name" value="ACAS_N"/>
    <property type="match status" value="1"/>
</dbReference>
<feature type="domain" description="AMP-binding enzyme C-terminal" evidence="7">
    <location>
        <begin position="525"/>
        <end position="608"/>
    </location>
</feature>
<dbReference type="NCBIfam" id="TIGR02188">
    <property type="entry name" value="Ac_CoA_lig_AcsA"/>
    <property type="match status" value="1"/>
</dbReference>
<dbReference type="InterPro" id="IPR020845">
    <property type="entry name" value="AMP-binding_CS"/>
</dbReference>
<dbReference type="InterPro" id="IPR011904">
    <property type="entry name" value="Ac_CoA_lig"/>
</dbReference>
<dbReference type="InterPro" id="IPR042099">
    <property type="entry name" value="ANL_N_sf"/>
</dbReference>
<dbReference type="InterPro" id="IPR000873">
    <property type="entry name" value="AMP-dep_synth/lig_dom"/>
</dbReference>
<dbReference type="GeneID" id="5000997"/>
<evidence type="ECO:0000256" key="2">
    <source>
        <dbReference type="ARBA" id="ARBA00022598"/>
    </source>
</evidence>
<dbReference type="CDD" id="cd05966">
    <property type="entry name" value="ACS"/>
    <property type="match status" value="1"/>
</dbReference>
<dbReference type="Gene3D" id="3.40.50.12780">
    <property type="entry name" value="N-terminal domain of ligase-like"/>
    <property type="match status" value="1"/>
</dbReference>
<dbReference type="PANTHER" id="PTHR24095:SF14">
    <property type="entry name" value="ACETYL-COENZYME A SYNTHETASE 1"/>
    <property type="match status" value="1"/>
</dbReference>
<comment type="similarity">
    <text evidence="1 5">Belongs to the ATP-dependent AMP-binding enzyme family.</text>
</comment>
<dbReference type="InterPro" id="IPR045851">
    <property type="entry name" value="AMP-bd_C_sf"/>
</dbReference>
<evidence type="ECO:0000313" key="9">
    <source>
        <dbReference type="EMBL" id="ABO95235.1"/>
    </source>
</evidence>
<organism evidence="9 10">
    <name type="scientific">Ostreococcus lucimarinus (strain CCE9901)</name>
    <dbReference type="NCBI Taxonomy" id="436017"/>
    <lineage>
        <taxon>Eukaryota</taxon>
        <taxon>Viridiplantae</taxon>
        <taxon>Chlorophyta</taxon>
        <taxon>Mamiellophyceae</taxon>
        <taxon>Mamiellales</taxon>
        <taxon>Bathycoccaceae</taxon>
        <taxon>Ostreococcus</taxon>
    </lineage>
</organism>
<feature type="domain" description="Acetyl-coenzyme A synthetase N-terminal" evidence="8">
    <location>
        <begin position="1"/>
        <end position="57"/>
    </location>
</feature>
<evidence type="ECO:0000313" key="10">
    <source>
        <dbReference type="Proteomes" id="UP000001568"/>
    </source>
</evidence>
<dbReference type="GO" id="GO:0005524">
    <property type="term" value="F:ATP binding"/>
    <property type="evidence" value="ECO:0007669"/>
    <property type="project" value="UniProtKB-UniRule"/>
</dbReference>
<dbReference type="AlphaFoldDB" id="A4RUD9"/>
<dbReference type="GO" id="GO:0019427">
    <property type="term" value="P:acetyl-CoA biosynthetic process from acetate"/>
    <property type="evidence" value="ECO:0007669"/>
    <property type="project" value="InterPro"/>
</dbReference>
<dbReference type="EMBL" id="CP000583">
    <property type="protein sequence ID" value="ABO95235.1"/>
    <property type="molecule type" value="Genomic_DNA"/>
</dbReference>
<keyword evidence="3 5" id="KW-0547">Nucleotide-binding</keyword>
<comment type="catalytic activity">
    <reaction evidence="5">
        <text>acetate + ATP + CoA = acetyl-CoA + AMP + diphosphate</text>
        <dbReference type="Rhea" id="RHEA:23176"/>
        <dbReference type="ChEBI" id="CHEBI:30089"/>
        <dbReference type="ChEBI" id="CHEBI:30616"/>
        <dbReference type="ChEBI" id="CHEBI:33019"/>
        <dbReference type="ChEBI" id="CHEBI:57287"/>
        <dbReference type="ChEBI" id="CHEBI:57288"/>
        <dbReference type="ChEBI" id="CHEBI:456215"/>
        <dbReference type="EC" id="6.2.1.1"/>
    </reaction>
</comment>
<dbReference type="InterPro" id="IPR025110">
    <property type="entry name" value="AMP-bd_C"/>
</dbReference>
<dbReference type="GO" id="GO:0003987">
    <property type="term" value="F:acetate-CoA ligase activity"/>
    <property type="evidence" value="ECO:0007669"/>
    <property type="project" value="UniProtKB-UniRule"/>
</dbReference>
<protein>
    <recommendedName>
        <fullName evidence="5">Acetyl-coenzyme A synthetase</fullName>
        <ecNumber evidence="5">6.2.1.1</ecNumber>
    </recommendedName>
</protein>
<keyword evidence="2 5" id="KW-0436">Ligase</keyword>
<sequence length="651" mass="72154">MYHRSIHERDQFWTEIAGELYFENLDSSASTHNFDPSRGPVHVKWFEGARTNMAYNCLEKQIENGMGDKRALIFEANDEINCTEFTFRELLVEVETFAKFLIAHGVQKGDRVVMYLPMIPALPIAMLACSRIGAVHSVVFAGYSAKSLAQRVHDCKAKMVITASASRRAEKIIPLKKIVDEAMEICKSDGFCVNKVVVKHNADIEIEGVPHVEDVPFHSDRDLWWNESVAEFRTDGKPAPIEFLDSCDTAFILYTSGSTGKPKGVVHSVGGYQTYVYATSKFVFDLHAGEDVLFCTADLGWITGHSYGLYGPLLNGCATVLFEGVPTYPDAGVWWQTVDKYDVTVFYTSPTALRTLQGYGEDPVKRSSRASLRILGTVGEPISSETWLWYHSVVGDDKLPICDTWWQTETGGHIITPLPGATPLKASSATFPFFGIVPVLLDPKDGTEIQGEGEGCLCIKEPWPGMFLDVHGAHERYENSYFKVYEGGYYFSGDGARRDSDGYLFITGRLDDVMNVSGHRIGTAEVESALVQHSSCIEAAVVSIAHEVKGESIVAYVILDPSRSIEKRSSLEIHQRELITNVRMEIGPFAAPERVVIVKDLPKTRSGKIMRRILKKIAAGDVDDFGDVSALADPGVVDEIIKAERHARGTR</sequence>
<dbReference type="NCBIfam" id="NF001208">
    <property type="entry name" value="PRK00174.1"/>
    <property type="match status" value="1"/>
</dbReference>
<keyword evidence="4 5" id="KW-0067">ATP-binding</keyword>
<gene>
    <name evidence="9" type="ORF">OSTLU_14601</name>
</gene>
<dbReference type="SUPFAM" id="SSF56801">
    <property type="entry name" value="Acetyl-CoA synthetase-like"/>
    <property type="match status" value="1"/>
</dbReference>
<proteinExistence type="inferred from homology"/>
<dbReference type="STRING" id="436017.A4RUD9"/>
<dbReference type="EC" id="6.2.1.1" evidence="5"/>
<dbReference type="Pfam" id="PF00501">
    <property type="entry name" value="AMP-binding"/>
    <property type="match status" value="1"/>
</dbReference>
<keyword evidence="10" id="KW-1185">Reference proteome</keyword>
<dbReference type="Gene3D" id="3.30.300.30">
    <property type="match status" value="1"/>
</dbReference>
<dbReference type="OMA" id="AHERYEN"/>
<dbReference type="PROSITE" id="PS00455">
    <property type="entry name" value="AMP_BINDING"/>
    <property type="match status" value="1"/>
</dbReference>
<evidence type="ECO:0000256" key="3">
    <source>
        <dbReference type="ARBA" id="ARBA00022741"/>
    </source>
</evidence>
<dbReference type="Pfam" id="PF13193">
    <property type="entry name" value="AMP-binding_C"/>
    <property type="match status" value="1"/>
</dbReference>
<evidence type="ECO:0000259" key="6">
    <source>
        <dbReference type="Pfam" id="PF00501"/>
    </source>
</evidence>
<dbReference type="RefSeq" id="XP_001416942.1">
    <property type="nucleotide sequence ID" value="XM_001416905.1"/>
</dbReference>